<name>A0ABV0CI68_9NEIS</name>
<accession>A0ABV0CI68</accession>
<dbReference type="InterPro" id="IPR041578">
    <property type="entry name" value="PIN_8"/>
</dbReference>
<dbReference type="Pfam" id="PF18476">
    <property type="entry name" value="PIN_8"/>
    <property type="match status" value="1"/>
</dbReference>
<keyword evidence="1" id="KW-0175">Coiled coil</keyword>
<comment type="caution">
    <text evidence="3">The sequence shown here is derived from an EMBL/GenBank/DDBJ whole genome shotgun (WGS) entry which is preliminary data.</text>
</comment>
<protein>
    <submittedName>
        <fullName evidence="3">PIN domain-containing protein</fullName>
    </submittedName>
</protein>
<sequence length="412" mass="47251">MRSAFPGHFTPTDDGFRELFNECIFAIDANVLLNLYRYSPDTRSALESALTMVKDRLFIPHQAAKEFLNNRLNVTAGQSEEYTSAIKEIQNLAARLANKKKHPFLPETRLPGFKEQVAELVQLLEDQKNRLLDKLIDDEILVFVENIFDGKVGEMTSEGELSIIIQCGEERYSKKIPPGYRDSPKGSLEDPSRKFGDLIVWKQIIMHASQIKKPVIFITDDKKDDWWLEQSGRTIGPRTELREEFIRDVGKNFWMYTVDKFIEIIAETSETIINKKVFEEIREVRHETKAAINEEKELPRFLLKAISREEMIERLASSQKWALENADGFLGLKSFVVNYLGNAGYDIAVSFDIISQLEEEGIVEIYDHHGEGHLRPAKALKLNVGYQQPFNPALSGIKELISRRTRNAGDEK</sequence>
<dbReference type="RefSeq" id="WP_152526841.1">
    <property type="nucleotide sequence ID" value="NZ_JAYFSJ010000005.1"/>
</dbReference>
<evidence type="ECO:0000256" key="1">
    <source>
        <dbReference type="SAM" id="Coils"/>
    </source>
</evidence>
<proteinExistence type="predicted"/>
<feature type="domain" description="PIN like" evidence="2">
    <location>
        <begin position="24"/>
        <end position="241"/>
    </location>
</feature>
<evidence type="ECO:0000313" key="3">
    <source>
        <dbReference type="EMBL" id="MEN7430867.1"/>
    </source>
</evidence>
<feature type="coiled-coil region" evidence="1">
    <location>
        <begin position="79"/>
        <end position="134"/>
    </location>
</feature>
<reference evidence="3 4" key="1">
    <citation type="submission" date="2023-12" db="EMBL/GenBank/DDBJ databases">
        <title>Chromobacterium sp. strain TRC.1.1.SA producing antimicrobial pigment.</title>
        <authorList>
            <person name="Verma N."/>
            <person name="Choksket S."/>
            <person name="Pinnaka A.K."/>
            <person name="Korpole S."/>
        </authorList>
    </citation>
    <scope>NUCLEOTIDE SEQUENCE [LARGE SCALE GENOMIC DNA]</scope>
    <source>
        <strain evidence="3 4">TRC1.1.SA</strain>
    </source>
</reference>
<evidence type="ECO:0000313" key="4">
    <source>
        <dbReference type="Proteomes" id="UP001405405"/>
    </source>
</evidence>
<gene>
    <name evidence="3" type="ORF">VA599_08910</name>
</gene>
<keyword evidence="4" id="KW-1185">Reference proteome</keyword>
<dbReference type="EMBL" id="JAYFSJ010000005">
    <property type="protein sequence ID" value="MEN7430867.1"/>
    <property type="molecule type" value="Genomic_DNA"/>
</dbReference>
<organism evidence="3 4">
    <name type="scientific">Chromobacterium indicum</name>
    <dbReference type="NCBI Taxonomy" id="3110228"/>
    <lineage>
        <taxon>Bacteria</taxon>
        <taxon>Pseudomonadati</taxon>
        <taxon>Pseudomonadota</taxon>
        <taxon>Betaproteobacteria</taxon>
        <taxon>Neisseriales</taxon>
        <taxon>Chromobacteriaceae</taxon>
        <taxon>Chromobacterium</taxon>
    </lineage>
</organism>
<evidence type="ECO:0000259" key="2">
    <source>
        <dbReference type="Pfam" id="PF18476"/>
    </source>
</evidence>
<dbReference type="Proteomes" id="UP001405405">
    <property type="component" value="Unassembled WGS sequence"/>
</dbReference>